<protein>
    <submittedName>
        <fullName evidence="2">Uncharacterized protein</fullName>
    </submittedName>
</protein>
<feature type="compositionally biased region" description="Polar residues" evidence="1">
    <location>
        <begin position="35"/>
        <end position="44"/>
    </location>
</feature>
<accession>A0A383F0B8</accession>
<reference evidence="2" key="1">
    <citation type="submission" date="2018-05" db="EMBL/GenBank/DDBJ databases">
        <authorList>
            <person name="Lanie J.A."/>
            <person name="Ng W.-L."/>
            <person name="Kazmierczak K.M."/>
            <person name="Andrzejewski T.M."/>
            <person name="Davidsen T.M."/>
            <person name="Wayne K.J."/>
            <person name="Tettelin H."/>
            <person name="Glass J.I."/>
            <person name="Rusch D."/>
            <person name="Podicherti R."/>
            <person name="Tsui H.-C.T."/>
            <person name="Winkler M.E."/>
        </authorList>
    </citation>
    <scope>NUCLEOTIDE SEQUENCE</scope>
</reference>
<dbReference type="AlphaFoldDB" id="A0A383F0B8"/>
<proteinExistence type="predicted"/>
<evidence type="ECO:0000313" key="2">
    <source>
        <dbReference type="EMBL" id="SVE62607.1"/>
    </source>
</evidence>
<evidence type="ECO:0000256" key="1">
    <source>
        <dbReference type="SAM" id="MobiDB-lite"/>
    </source>
</evidence>
<organism evidence="2">
    <name type="scientific">marine metagenome</name>
    <dbReference type="NCBI Taxonomy" id="408172"/>
    <lineage>
        <taxon>unclassified sequences</taxon>
        <taxon>metagenomes</taxon>
        <taxon>ecological metagenomes</taxon>
    </lineage>
</organism>
<feature type="region of interest" description="Disordered" evidence="1">
    <location>
        <begin position="23"/>
        <end position="44"/>
    </location>
</feature>
<dbReference type="EMBL" id="UINC01230469">
    <property type="protein sequence ID" value="SVE62607.1"/>
    <property type="molecule type" value="Genomic_DNA"/>
</dbReference>
<sequence length="44" mass="4798">MFSSIFTPALFAIHDAHAVENASDDVVPNSRKISHSTPSYQDHG</sequence>
<gene>
    <name evidence="2" type="ORF">METZ01_LOCUS515461</name>
</gene>
<feature type="non-terminal residue" evidence="2">
    <location>
        <position position="44"/>
    </location>
</feature>
<name>A0A383F0B8_9ZZZZ</name>